<dbReference type="CDD" id="cd05227">
    <property type="entry name" value="AR_SDR_e"/>
    <property type="match status" value="1"/>
</dbReference>
<evidence type="ECO:0000256" key="2">
    <source>
        <dbReference type="ARBA" id="ARBA00023445"/>
    </source>
</evidence>
<keyword evidence="5" id="KW-1185">Reference proteome</keyword>
<dbReference type="AlphaFoldDB" id="A0A8J5UHI0"/>
<feature type="domain" description="NAD-dependent epimerase/dehydratase" evidence="3">
    <location>
        <begin position="12"/>
        <end position="259"/>
    </location>
</feature>
<comment type="caution">
    <text evidence="4">The sequence shown here is derived from an EMBL/GenBank/DDBJ whole genome shotgun (WGS) entry which is preliminary data.</text>
</comment>
<evidence type="ECO:0000313" key="5">
    <source>
        <dbReference type="Proteomes" id="UP000694255"/>
    </source>
</evidence>
<sequence>MSPSASASTTTVFVTGASGFIAQHVVKQLLEKGYTVIGTVRSVSKGESLKRLTKSENFSYEIVPDIVPEGAFDAALKKHPEAAVFIHTASPFSYTVNDIEKELLQPAIEGTKNALSAIGKYGPQIKKVVVTSSIVSILSWGKVAHHEKVHSEEDWNPITYEESLENAAFGYFGSKKFAELAAWEYLKENKPNFDISFVNPCYVFGPQAFEIKDKSQLNLSAEIINSVIKLGANDEIPELAGLFIDVRDVARAHLFGFESDKAVNQRLLLAEGPFSNEGIAHLIHKNFPKSNVPDGNLSKEPEQIKKHVFIIDNSRTRRLLGFKFLDLEKSVVDSAKQIYDAY</sequence>
<dbReference type="OrthoDB" id="2735536at2759"/>
<dbReference type="PANTHER" id="PTHR10366">
    <property type="entry name" value="NAD DEPENDENT EPIMERASE/DEHYDRATASE"/>
    <property type="match status" value="1"/>
</dbReference>
<dbReference type="PANTHER" id="PTHR10366:SF564">
    <property type="entry name" value="STEROL-4-ALPHA-CARBOXYLATE 3-DEHYDROGENASE, DECARBOXYLATING"/>
    <property type="match status" value="1"/>
</dbReference>
<dbReference type="GeneID" id="73472347"/>
<comment type="similarity">
    <text evidence="2">Belongs to the NAD(P)-dependent epimerase/dehydratase family. Dihydroflavonol-4-reductase subfamily.</text>
</comment>
<dbReference type="EMBL" id="JAGSYN010000272">
    <property type="protein sequence ID" value="KAG7660872.1"/>
    <property type="molecule type" value="Genomic_DNA"/>
</dbReference>
<evidence type="ECO:0000313" key="4">
    <source>
        <dbReference type="EMBL" id="KAG7660872.1"/>
    </source>
</evidence>
<keyword evidence="1" id="KW-0560">Oxidoreductase</keyword>
<accession>A0A8J5UHI0</accession>
<dbReference type="RefSeq" id="XP_049261105.1">
    <property type="nucleotide sequence ID" value="XM_049409625.1"/>
</dbReference>
<dbReference type="Pfam" id="PF01370">
    <property type="entry name" value="Epimerase"/>
    <property type="match status" value="1"/>
</dbReference>
<proteinExistence type="inferred from homology"/>
<dbReference type="GO" id="GO:0016616">
    <property type="term" value="F:oxidoreductase activity, acting on the CH-OH group of donors, NAD or NADP as acceptor"/>
    <property type="evidence" value="ECO:0007669"/>
    <property type="project" value="TreeGrafter"/>
</dbReference>
<dbReference type="Proteomes" id="UP000694255">
    <property type="component" value="Unassembled WGS sequence"/>
</dbReference>
<dbReference type="InterPro" id="IPR001509">
    <property type="entry name" value="Epimerase_deHydtase"/>
</dbReference>
<organism evidence="4 5">
    <name type="scientific">[Candida] subhashii</name>
    <dbReference type="NCBI Taxonomy" id="561895"/>
    <lineage>
        <taxon>Eukaryota</taxon>
        <taxon>Fungi</taxon>
        <taxon>Dikarya</taxon>
        <taxon>Ascomycota</taxon>
        <taxon>Saccharomycotina</taxon>
        <taxon>Pichiomycetes</taxon>
        <taxon>Debaryomycetaceae</taxon>
        <taxon>Spathaspora</taxon>
    </lineage>
</organism>
<name>A0A8J5UHI0_9ASCO</name>
<dbReference type="InterPro" id="IPR050425">
    <property type="entry name" value="NAD(P)_dehydrat-like"/>
</dbReference>
<evidence type="ECO:0000259" key="3">
    <source>
        <dbReference type="Pfam" id="PF01370"/>
    </source>
</evidence>
<dbReference type="FunFam" id="3.40.50.720:FF:000191">
    <property type="entry name" value="Methylglyoxal reductase (NADPH-dependent)"/>
    <property type="match status" value="1"/>
</dbReference>
<evidence type="ECO:0000256" key="1">
    <source>
        <dbReference type="ARBA" id="ARBA00023002"/>
    </source>
</evidence>
<reference evidence="4 5" key="1">
    <citation type="journal article" date="2021" name="DNA Res.">
        <title>Genome analysis of Candida subhashii reveals its hybrid nature and dual mitochondrial genome conformations.</title>
        <authorList>
            <person name="Mixao V."/>
            <person name="Hegedusova E."/>
            <person name="Saus E."/>
            <person name="Pryszcz L.P."/>
            <person name="Cillingova A."/>
            <person name="Nosek J."/>
            <person name="Gabaldon T."/>
        </authorList>
    </citation>
    <scope>NUCLEOTIDE SEQUENCE [LARGE SCALE GENOMIC DNA]</scope>
    <source>
        <strain evidence="4 5">CBS 10753</strain>
    </source>
</reference>
<gene>
    <name evidence="4" type="ORF">J8A68_005547</name>
</gene>
<protein>
    <recommendedName>
        <fullName evidence="3">NAD-dependent epimerase/dehydratase domain-containing protein</fullName>
    </recommendedName>
</protein>